<feature type="signal peptide" evidence="1">
    <location>
        <begin position="1"/>
        <end position="22"/>
    </location>
</feature>
<protein>
    <submittedName>
        <fullName evidence="2">DUF2927 domain-containing protein</fullName>
    </submittedName>
</protein>
<name>A0A4Y8WKF2_9VIBR</name>
<dbReference type="AlphaFoldDB" id="A0A4Y8WKF2"/>
<keyword evidence="1" id="KW-0732">Signal</keyword>
<feature type="chain" id="PRO_5021483132" evidence="1">
    <location>
        <begin position="23"/>
        <end position="262"/>
    </location>
</feature>
<evidence type="ECO:0000256" key="1">
    <source>
        <dbReference type="SAM" id="SignalP"/>
    </source>
</evidence>
<gene>
    <name evidence="2" type="ORF">ELS82_04390</name>
</gene>
<accession>A0A4Y8WKF2</accession>
<sequence length="262" mass="29494">MLRTAAILLGLFSLLFTAPGFAYSSQQTWLEPDFVAQAFIDVALRNEYSSGQKPLVKWQEPIRVWVKHDVADRELHDELTNAHLRHLSSITGLPIKRVPSRKEANIVWIYSNDAKWEKEIEREMGKSSLKHVRDAICKAGYRIGSNNAIVSASIVIPVDRARMHGKLIACVVEEITQTLGLPNDSDSAFPSIFNDNTPEDLLSPLDVVLLKLLYEPELKVGMTERQVTPIVKRILKRYQQDGTLDKAVSIAKSGELFQLIGY</sequence>
<dbReference type="OrthoDB" id="3295600at2"/>
<reference evidence="2 3" key="1">
    <citation type="submission" date="2019-01" db="EMBL/GenBank/DDBJ databases">
        <title>Vibrio BEI176 sp. nov, a marine bacterium isolated from China: eastern marignal seas.</title>
        <authorList>
            <person name="Li B."/>
        </authorList>
    </citation>
    <scope>NUCLEOTIDE SEQUENCE [LARGE SCALE GENOMIC DNA]</scope>
    <source>
        <strain evidence="2 3">BEI176</strain>
    </source>
</reference>
<dbReference type="Pfam" id="PF11150">
    <property type="entry name" value="DUF2927"/>
    <property type="match status" value="1"/>
</dbReference>
<dbReference type="InterPro" id="IPR021323">
    <property type="entry name" value="DUF2927"/>
</dbReference>
<comment type="caution">
    <text evidence="2">The sequence shown here is derived from an EMBL/GenBank/DDBJ whole genome shotgun (WGS) entry which is preliminary data.</text>
</comment>
<evidence type="ECO:0000313" key="2">
    <source>
        <dbReference type="EMBL" id="TFH92781.1"/>
    </source>
</evidence>
<proteinExistence type="predicted"/>
<dbReference type="Proteomes" id="UP000297753">
    <property type="component" value="Unassembled WGS sequence"/>
</dbReference>
<dbReference type="RefSeq" id="WP_134834372.1">
    <property type="nucleotide sequence ID" value="NZ_SATR01000004.1"/>
</dbReference>
<organism evidence="2 3">
    <name type="scientific">Vibrio ouci</name>
    <dbReference type="NCBI Taxonomy" id="2499078"/>
    <lineage>
        <taxon>Bacteria</taxon>
        <taxon>Pseudomonadati</taxon>
        <taxon>Pseudomonadota</taxon>
        <taxon>Gammaproteobacteria</taxon>
        <taxon>Vibrionales</taxon>
        <taxon>Vibrionaceae</taxon>
        <taxon>Vibrio</taxon>
    </lineage>
</organism>
<keyword evidence="3" id="KW-1185">Reference proteome</keyword>
<dbReference type="EMBL" id="SATR01000004">
    <property type="protein sequence ID" value="TFH92781.1"/>
    <property type="molecule type" value="Genomic_DNA"/>
</dbReference>
<evidence type="ECO:0000313" key="3">
    <source>
        <dbReference type="Proteomes" id="UP000297753"/>
    </source>
</evidence>